<organism evidence="2 3">
    <name type="scientific">Aphanomyces euteiches</name>
    <dbReference type="NCBI Taxonomy" id="100861"/>
    <lineage>
        <taxon>Eukaryota</taxon>
        <taxon>Sar</taxon>
        <taxon>Stramenopiles</taxon>
        <taxon>Oomycota</taxon>
        <taxon>Saprolegniomycetes</taxon>
        <taxon>Saprolegniales</taxon>
        <taxon>Verrucalvaceae</taxon>
        <taxon>Aphanomyces</taxon>
    </lineage>
</organism>
<evidence type="ECO:0000313" key="2">
    <source>
        <dbReference type="EMBL" id="KAF0736655.1"/>
    </source>
</evidence>
<dbReference type="SUPFAM" id="SSF50182">
    <property type="entry name" value="Sm-like ribonucleoproteins"/>
    <property type="match status" value="1"/>
</dbReference>
<proteinExistence type="predicted"/>
<dbReference type="InterPro" id="IPR001163">
    <property type="entry name" value="Sm_dom_euk/arc"/>
</dbReference>
<reference evidence="2 3" key="1">
    <citation type="submission" date="2019-07" db="EMBL/GenBank/DDBJ databases">
        <title>Genomics analysis of Aphanomyces spp. identifies a new class of oomycete effector associated with host adaptation.</title>
        <authorList>
            <person name="Gaulin E."/>
        </authorList>
    </citation>
    <scope>NUCLEOTIDE SEQUENCE [LARGE SCALE GENOMIC DNA]</scope>
    <source>
        <strain evidence="2 3">ATCC 201684</strain>
    </source>
</reference>
<dbReference type="EMBL" id="VJMJ01000088">
    <property type="protein sequence ID" value="KAF0736655.1"/>
    <property type="molecule type" value="Genomic_DNA"/>
</dbReference>
<protein>
    <recommendedName>
        <fullName evidence="1">Sm domain-containing protein</fullName>
    </recommendedName>
</protein>
<evidence type="ECO:0000259" key="1">
    <source>
        <dbReference type="SMART" id="SM00651"/>
    </source>
</evidence>
<dbReference type="PANTHER" id="PTHR10701:SF5">
    <property type="entry name" value="N-ALPHA-ACETYLTRANSFERASE 38, NATC AUXILIARY SUBUNIT"/>
    <property type="match status" value="1"/>
</dbReference>
<gene>
    <name evidence="2" type="ORF">Ae201684_007105</name>
</gene>
<dbReference type="InterPro" id="IPR034110">
    <property type="entry name" value="LSMD1_Sm"/>
</dbReference>
<accession>A0A6G0X9A4</accession>
<name>A0A6G0X9A4_9STRA</name>
<dbReference type="PANTHER" id="PTHR10701">
    <property type="entry name" value="SMALL NUCLEAR RIBONUCLEOPROTEIN-ASSOCIATED PROTEIN B AND N"/>
    <property type="match status" value="1"/>
</dbReference>
<dbReference type="Gene3D" id="2.30.30.100">
    <property type="match status" value="1"/>
</dbReference>
<dbReference type="AlphaFoldDB" id="A0A6G0X9A4"/>
<dbReference type="SMART" id="SM00651">
    <property type="entry name" value="Sm"/>
    <property type="match status" value="1"/>
</dbReference>
<dbReference type="Pfam" id="PF01423">
    <property type="entry name" value="LSM"/>
    <property type="match status" value="1"/>
</dbReference>
<feature type="domain" description="Sm" evidence="1">
    <location>
        <begin position="26"/>
        <end position="97"/>
    </location>
</feature>
<dbReference type="CDD" id="cd06168">
    <property type="entry name" value="LSMD1"/>
    <property type="match status" value="1"/>
</dbReference>
<dbReference type="Proteomes" id="UP000481153">
    <property type="component" value="Unassembled WGS sequence"/>
</dbReference>
<comment type="caution">
    <text evidence="2">The sequence shown here is derived from an EMBL/GenBank/DDBJ whole genome shotgun (WGS) entry which is preliminary data.</text>
</comment>
<evidence type="ECO:0000313" key="3">
    <source>
        <dbReference type="Proteomes" id="UP000481153"/>
    </source>
</evidence>
<keyword evidence="3" id="KW-1185">Reference proteome</keyword>
<dbReference type="GO" id="GO:0031417">
    <property type="term" value="C:NatC complex"/>
    <property type="evidence" value="ECO:0007669"/>
    <property type="project" value="InterPro"/>
</dbReference>
<dbReference type="InterPro" id="IPR010920">
    <property type="entry name" value="LSM_dom_sf"/>
</dbReference>
<sequence>MLATNGKITANKAIPHEFDVLPKEIQNVMGLLDEQLRVEITDGRILVGHFHCLDRDQNLILTDTTEFRCPQDSTFAPSVRSLGMILIPGRHVRKISRRADS</sequence>
<dbReference type="InterPro" id="IPR050914">
    <property type="entry name" value="snRNP_SmB/NAA38-like"/>
</dbReference>